<evidence type="ECO:0008006" key="5">
    <source>
        <dbReference type="Google" id="ProtNLM"/>
    </source>
</evidence>
<dbReference type="GO" id="GO:0003676">
    <property type="term" value="F:nucleic acid binding"/>
    <property type="evidence" value="ECO:0007669"/>
    <property type="project" value="InterPro"/>
</dbReference>
<organism evidence="2">
    <name type="scientific">Cladocopium goreaui</name>
    <dbReference type="NCBI Taxonomy" id="2562237"/>
    <lineage>
        <taxon>Eukaryota</taxon>
        <taxon>Sar</taxon>
        <taxon>Alveolata</taxon>
        <taxon>Dinophyceae</taxon>
        <taxon>Suessiales</taxon>
        <taxon>Symbiodiniaceae</taxon>
        <taxon>Cladocopium</taxon>
    </lineage>
</organism>
<dbReference type="Gene3D" id="3.30.420.10">
    <property type="entry name" value="Ribonuclease H-like superfamily/Ribonuclease H"/>
    <property type="match status" value="1"/>
</dbReference>
<gene>
    <name evidence="2" type="ORF">C1SCF055_LOCUS40694</name>
</gene>
<comment type="caution">
    <text evidence="2">The sequence shown here is derived from an EMBL/GenBank/DDBJ whole genome shotgun (WGS) entry which is preliminary data.</text>
</comment>
<dbReference type="Proteomes" id="UP001152797">
    <property type="component" value="Unassembled WGS sequence"/>
</dbReference>
<evidence type="ECO:0000313" key="3">
    <source>
        <dbReference type="EMBL" id="CAL4803206.1"/>
    </source>
</evidence>
<accession>A0A9P1DT53</accession>
<dbReference type="InterPro" id="IPR036397">
    <property type="entry name" value="RNaseH_sf"/>
</dbReference>
<dbReference type="EMBL" id="CAMXCT010006556">
    <property type="protein sequence ID" value="CAI4015894.1"/>
    <property type="molecule type" value="Genomic_DNA"/>
</dbReference>
<evidence type="ECO:0000313" key="4">
    <source>
        <dbReference type="Proteomes" id="UP001152797"/>
    </source>
</evidence>
<reference evidence="2" key="1">
    <citation type="submission" date="2022-10" db="EMBL/GenBank/DDBJ databases">
        <authorList>
            <person name="Chen Y."/>
            <person name="Dougan E. K."/>
            <person name="Chan C."/>
            <person name="Rhodes N."/>
            <person name="Thang M."/>
        </authorList>
    </citation>
    <scope>NUCLEOTIDE SEQUENCE</scope>
</reference>
<protein>
    <recommendedName>
        <fullName evidence="5">RNase H type-1 domain-containing protein</fullName>
    </recommendedName>
</protein>
<dbReference type="EMBL" id="CAMXCT020006556">
    <property type="protein sequence ID" value="CAL1169269.1"/>
    <property type="molecule type" value="Genomic_DNA"/>
</dbReference>
<evidence type="ECO:0000256" key="1">
    <source>
        <dbReference type="SAM" id="MobiDB-lite"/>
    </source>
</evidence>
<dbReference type="SUPFAM" id="SSF53098">
    <property type="entry name" value="Ribonuclease H-like"/>
    <property type="match status" value="1"/>
</dbReference>
<dbReference type="EMBL" id="CAMXCT030006556">
    <property type="protein sequence ID" value="CAL4803206.1"/>
    <property type="molecule type" value="Genomic_DNA"/>
</dbReference>
<dbReference type="AlphaFoldDB" id="A0A9P1DT53"/>
<feature type="region of interest" description="Disordered" evidence="1">
    <location>
        <begin position="866"/>
        <end position="892"/>
    </location>
</feature>
<sequence>MQMQRKGFDVKQFSVKDFVASQRGRGPQQQGLLTAYVSGKNVTNDALSHYARDDALCPFCSCVDGKDHRVFHCQGLVDLRRKHHEVVKWLKKQPKAILHFGLFPDDNEAICLRLQTFNGSFGKVLPLFDSYARVYTDGSCFCSTSWEHAVAGAAVIKVVGNYAWELVDRQVLPTPDHSPFRAESYAVLLALQHFWNVHICSDCSAVVDEIVCILEACQRGDSIVVRAHSDIWEPIAWHLSQRDIGCVSVTKVKAHVSWQQMKEGDERVHAFFNDAADKEAKKSVAADNFDVWQKFENMLLGRKKQYEMVRKFHNLVCDIHERSFQLKPRIRPEDVTPNFADLWNLQGSGKVFACPEACELEQCPYGSTFAKRVKGWWSQLQWFEGPPTSALEMYMDFCFETMTQVPVRINKVGWVLREHSVEADVFSPVIGYSADYELLHFVFDLSMWTTIGTKKNLAARTGVALRHLLKGSPWTPQYWRVRHHAVLDMQRQCGNATLFRTRAPYERSFPYHEWVMHEQRVLGRERQHLAGPEILHMAWVLFSLPAAVRQKRRDLEAAALDLPTSKQPCLECPGHNRKRQAKVCNINFLIELIDALPEKIEMPARQSLMALTAFETAISARRQTLRHERSRYSDYKKKTDKGPEASKGAGARKPFGIPKYQHFPKASLAPYPDEEGNALWLGDNESLQELLSPSNILASRSPKNSEMLARPGMAISLSAAAIHVGAKELLEGKGAKALEKMPRFFETSSGKELLSAVKTLNLGKSGSASRSTLKKAVKKYIDFMQADNADLQKALVRVVNTASRTYLLAMHLLEQRAFFLKTGGWAKKWKRSGKEPSEIKAWLKDPSRTDKLTTALVDMVLQKINTSRKKAKDTDTDDFDSPGSNLDHGSYH</sequence>
<dbReference type="OrthoDB" id="487723at2759"/>
<keyword evidence="4" id="KW-1185">Reference proteome</keyword>
<dbReference type="InterPro" id="IPR012337">
    <property type="entry name" value="RNaseH-like_sf"/>
</dbReference>
<feature type="region of interest" description="Disordered" evidence="1">
    <location>
        <begin position="625"/>
        <end position="653"/>
    </location>
</feature>
<evidence type="ECO:0000313" key="2">
    <source>
        <dbReference type="EMBL" id="CAI4015894.1"/>
    </source>
</evidence>
<name>A0A9P1DT53_9DINO</name>
<feature type="compositionally biased region" description="Basic and acidic residues" evidence="1">
    <location>
        <begin position="625"/>
        <end position="644"/>
    </location>
</feature>
<proteinExistence type="predicted"/>
<reference evidence="3 4" key="2">
    <citation type="submission" date="2024-05" db="EMBL/GenBank/DDBJ databases">
        <authorList>
            <person name="Chen Y."/>
            <person name="Shah S."/>
            <person name="Dougan E. K."/>
            <person name="Thang M."/>
            <person name="Chan C."/>
        </authorList>
    </citation>
    <scope>NUCLEOTIDE SEQUENCE [LARGE SCALE GENOMIC DNA]</scope>
</reference>